<feature type="region of interest" description="Disordered" evidence="1">
    <location>
        <begin position="39"/>
        <end position="60"/>
    </location>
</feature>
<feature type="non-terminal residue" evidence="2">
    <location>
        <position position="195"/>
    </location>
</feature>
<feature type="compositionally biased region" description="Basic and acidic residues" evidence="1">
    <location>
        <begin position="46"/>
        <end position="59"/>
    </location>
</feature>
<keyword evidence="3" id="KW-1185">Reference proteome</keyword>
<organism evidence="2 3">
    <name type="scientific">Rhizophagus irregularis (strain DAOM 181602 / DAOM 197198 / MUCL 43194)</name>
    <name type="common">Arbuscular mycorrhizal fungus</name>
    <name type="synonym">Glomus intraradices</name>
    <dbReference type="NCBI Taxonomy" id="747089"/>
    <lineage>
        <taxon>Eukaryota</taxon>
        <taxon>Fungi</taxon>
        <taxon>Fungi incertae sedis</taxon>
        <taxon>Mucoromycota</taxon>
        <taxon>Glomeromycotina</taxon>
        <taxon>Glomeromycetes</taxon>
        <taxon>Glomerales</taxon>
        <taxon>Glomeraceae</taxon>
        <taxon>Rhizophagus</taxon>
    </lineage>
</organism>
<protein>
    <submittedName>
        <fullName evidence="2">Uncharacterized protein</fullName>
    </submittedName>
</protein>
<evidence type="ECO:0000256" key="1">
    <source>
        <dbReference type="SAM" id="MobiDB-lite"/>
    </source>
</evidence>
<gene>
    <name evidence="2" type="ORF">GLOIN_2v1697642</name>
</gene>
<dbReference type="Proteomes" id="UP000018888">
    <property type="component" value="Unassembled WGS sequence"/>
</dbReference>
<feature type="non-terminal residue" evidence="2">
    <location>
        <position position="1"/>
    </location>
</feature>
<dbReference type="EMBL" id="AUPC02000307">
    <property type="protein sequence ID" value="POG62261.1"/>
    <property type="molecule type" value="Genomic_DNA"/>
</dbReference>
<evidence type="ECO:0000313" key="3">
    <source>
        <dbReference type="Proteomes" id="UP000018888"/>
    </source>
</evidence>
<dbReference type="AlphaFoldDB" id="A0A2P4PA73"/>
<sequence length="195" mass="21778">YLIEELKDEKLVEELLTTSEKIVVDQSVKKEKEDAVSTIQSSTTTEKAKEIVSSQKEDGSLELPDTVSKALDVESSESLVSSIKTYFINKGTKAPEDKKLLDTAITLSFLRKTSSTDTSPELKEKVAKAEKYLKTELGSDEKIKELLEKTDTVVVDHAVKKVIKEKAEQTIVQEIQETVTEEEEITKVIGIQNNE</sequence>
<accession>A0A2P4PA73</accession>
<proteinExistence type="predicted"/>
<name>A0A2P4PA73_RHIID</name>
<reference evidence="2 3" key="1">
    <citation type="journal article" date="2013" name="Proc. Natl. Acad. Sci. U.S.A.">
        <title>Genome of an arbuscular mycorrhizal fungus provides insight into the oldest plant symbiosis.</title>
        <authorList>
            <person name="Tisserant E."/>
            <person name="Malbreil M."/>
            <person name="Kuo A."/>
            <person name="Kohler A."/>
            <person name="Symeonidi A."/>
            <person name="Balestrini R."/>
            <person name="Charron P."/>
            <person name="Duensing N."/>
            <person name="Frei Dit Frey N."/>
            <person name="Gianinazzi-Pearson V."/>
            <person name="Gilbert L.B."/>
            <person name="Handa Y."/>
            <person name="Herr J.R."/>
            <person name="Hijri M."/>
            <person name="Koul R."/>
            <person name="Kawaguchi M."/>
            <person name="Krajinski F."/>
            <person name="Lammers P.J."/>
            <person name="Masclaux F.G."/>
            <person name="Murat C."/>
            <person name="Morin E."/>
            <person name="Ndikumana S."/>
            <person name="Pagni M."/>
            <person name="Petitpierre D."/>
            <person name="Requena N."/>
            <person name="Rosikiewicz P."/>
            <person name="Riley R."/>
            <person name="Saito K."/>
            <person name="San Clemente H."/>
            <person name="Shapiro H."/>
            <person name="van Tuinen D."/>
            <person name="Becard G."/>
            <person name="Bonfante P."/>
            <person name="Paszkowski U."/>
            <person name="Shachar-Hill Y.Y."/>
            <person name="Tuskan G.A."/>
            <person name="Young P.W."/>
            <person name="Sanders I.R."/>
            <person name="Henrissat B."/>
            <person name="Rensing S.A."/>
            <person name="Grigoriev I.V."/>
            <person name="Corradi N."/>
            <person name="Roux C."/>
            <person name="Martin F."/>
        </authorList>
    </citation>
    <scope>NUCLEOTIDE SEQUENCE [LARGE SCALE GENOMIC DNA]</scope>
    <source>
        <strain evidence="2 3">DAOM 197198</strain>
    </source>
</reference>
<evidence type="ECO:0000313" key="2">
    <source>
        <dbReference type="EMBL" id="POG62261.1"/>
    </source>
</evidence>
<reference evidence="2 3" key="2">
    <citation type="journal article" date="2018" name="New Phytol.">
        <title>High intraspecific genome diversity in the model arbuscular mycorrhizal symbiont Rhizophagus irregularis.</title>
        <authorList>
            <person name="Chen E.C.H."/>
            <person name="Morin E."/>
            <person name="Beaudet D."/>
            <person name="Noel J."/>
            <person name="Yildirir G."/>
            <person name="Ndikumana S."/>
            <person name="Charron P."/>
            <person name="St-Onge C."/>
            <person name="Giorgi J."/>
            <person name="Kruger M."/>
            <person name="Marton T."/>
            <person name="Ropars J."/>
            <person name="Grigoriev I.V."/>
            <person name="Hainaut M."/>
            <person name="Henrissat B."/>
            <person name="Roux C."/>
            <person name="Martin F."/>
            <person name="Corradi N."/>
        </authorList>
    </citation>
    <scope>NUCLEOTIDE SEQUENCE [LARGE SCALE GENOMIC DNA]</scope>
    <source>
        <strain evidence="2 3">DAOM 197198</strain>
    </source>
</reference>
<comment type="caution">
    <text evidence="2">The sequence shown here is derived from an EMBL/GenBank/DDBJ whole genome shotgun (WGS) entry which is preliminary data.</text>
</comment>